<dbReference type="Gene3D" id="2.180.10.10">
    <property type="entry name" value="RHS repeat-associated core"/>
    <property type="match status" value="1"/>
</dbReference>
<accession>A0A0C5VJG2</accession>
<dbReference type="HOGENOM" id="CLU_112388_0_0_6"/>
<dbReference type="RefSeq" id="WP_211264672.1">
    <property type="nucleotide sequence ID" value="NZ_CP007142.1"/>
</dbReference>
<organism evidence="1 2">
    <name type="scientific">Gynuella sunshinyii YC6258</name>
    <dbReference type="NCBI Taxonomy" id="1445510"/>
    <lineage>
        <taxon>Bacteria</taxon>
        <taxon>Pseudomonadati</taxon>
        <taxon>Pseudomonadota</taxon>
        <taxon>Gammaproteobacteria</taxon>
        <taxon>Oceanospirillales</taxon>
        <taxon>Saccharospirillaceae</taxon>
        <taxon>Gynuella</taxon>
    </lineage>
</organism>
<dbReference type="PANTHER" id="PTHR32305:SF15">
    <property type="entry name" value="PROTEIN RHSA-RELATED"/>
    <property type="match status" value="1"/>
</dbReference>
<dbReference type="KEGG" id="gsn:YC6258_02719"/>
<reference evidence="1 2" key="1">
    <citation type="submission" date="2014-01" db="EMBL/GenBank/DDBJ databases">
        <title>Full genme sequencing of cellulolytic bacterium Gynuella sunshinyii YC6258T gen. nov., sp. nov.</title>
        <authorList>
            <person name="Khan H."/>
            <person name="Chung E.J."/>
            <person name="Chung Y.R."/>
        </authorList>
    </citation>
    <scope>NUCLEOTIDE SEQUENCE [LARGE SCALE GENOMIC DNA]</scope>
    <source>
        <strain evidence="1 2">YC6258</strain>
    </source>
</reference>
<dbReference type="STRING" id="1445510.YC6258_02719"/>
<dbReference type="EMBL" id="CP007142">
    <property type="protein sequence ID" value="AJQ94757.1"/>
    <property type="molecule type" value="Genomic_DNA"/>
</dbReference>
<sequence length="242" mass="27738">MYDYELGLLDIEADHLGTAKALYSHETGEQLWATEHEVYGKTKNSQSHKTHPRNGFAVDPKLRFAGQYEDIETGLYQNFNRYYDPRTGRYISHDPIGLAGGLNVYQYCPNPVEWVDPLRLSCKEVPWSSASVKRAAEALERGETQVSVRNRQEAEEIFIGVFSGKGYHNAEAFNSVTAKEFFRTIDGKEPYYHWDDIPVSNIETKKVYMANHSPDDPHSAQPHLQLHPVDGKVIRIYWPSNF</sequence>
<dbReference type="PATRIC" id="fig|1445510.3.peg.2675"/>
<dbReference type="NCBIfam" id="TIGR03696">
    <property type="entry name" value="Rhs_assc_core"/>
    <property type="match status" value="1"/>
</dbReference>
<evidence type="ECO:0000313" key="2">
    <source>
        <dbReference type="Proteomes" id="UP000032266"/>
    </source>
</evidence>
<dbReference type="AlphaFoldDB" id="A0A0C5VJG2"/>
<name>A0A0C5VJG2_9GAMM</name>
<protein>
    <submittedName>
        <fullName evidence="1">Rhs family protein</fullName>
    </submittedName>
</protein>
<gene>
    <name evidence="1" type="ORF">YC6258_02719</name>
</gene>
<evidence type="ECO:0000313" key="1">
    <source>
        <dbReference type="EMBL" id="AJQ94757.1"/>
    </source>
</evidence>
<dbReference type="InterPro" id="IPR050708">
    <property type="entry name" value="T6SS_VgrG/RHS"/>
</dbReference>
<dbReference type="Proteomes" id="UP000032266">
    <property type="component" value="Chromosome"/>
</dbReference>
<dbReference type="InterPro" id="IPR022385">
    <property type="entry name" value="Rhs_assc_core"/>
</dbReference>
<keyword evidence="2" id="KW-1185">Reference proteome</keyword>
<proteinExistence type="predicted"/>
<dbReference type="PANTHER" id="PTHR32305">
    <property type="match status" value="1"/>
</dbReference>
<dbReference type="PRINTS" id="PR00394">
    <property type="entry name" value="RHSPROTEIN"/>
</dbReference>